<dbReference type="WBParaSite" id="TASK_0000394101-mRNA-1">
    <property type="protein sequence ID" value="TASK_0000394101-mRNA-1"/>
    <property type="gene ID" value="TASK_0000394101"/>
</dbReference>
<feature type="transmembrane region" description="Helical" evidence="2">
    <location>
        <begin position="1090"/>
        <end position="1113"/>
    </location>
</feature>
<protein>
    <submittedName>
        <fullName evidence="3 5">Uncharacterized protein</fullName>
    </submittedName>
</protein>
<feature type="region of interest" description="Disordered" evidence="1">
    <location>
        <begin position="1"/>
        <end position="197"/>
    </location>
</feature>
<feature type="transmembrane region" description="Helical" evidence="2">
    <location>
        <begin position="1170"/>
        <end position="1191"/>
    </location>
</feature>
<evidence type="ECO:0000256" key="1">
    <source>
        <dbReference type="SAM" id="MobiDB-lite"/>
    </source>
</evidence>
<evidence type="ECO:0000256" key="2">
    <source>
        <dbReference type="SAM" id="Phobius"/>
    </source>
</evidence>
<feature type="transmembrane region" description="Helical" evidence="2">
    <location>
        <begin position="1056"/>
        <end position="1078"/>
    </location>
</feature>
<feature type="compositionally biased region" description="Polar residues" evidence="1">
    <location>
        <begin position="61"/>
        <end position="75"/>
    </location>
</feature>
<feature type="region of interest" description="Disordered" evidence="1">
    <location>
        <begin position="690"/>
        <end position="722"/>
    </location>
</feature>
<gene>
    <name evidence="3" type="ORF">TASK_LOCUS3942</name>
</gene>
<organism evidence="5">
    <name type="scientific">Taenia asiatica</name>
    <name type="common">Asian tapeworm</name>
    <dbReference type="NCBI Taxonomy" id="60517"/>
    <lineage>
        <taxon>Eukaryota</taxon>
        <taxon>Metazoa</taxon>
        <taxon>Spiralia</taxon>
        <taxon>Lophotrochozoa</taxon>
        <taxon>Platyhelminthes</taxon>
        <taxon>Cestoda</taxon>
        <taxon>Eucestoda</taxon>
        <taxon>Cyclophyllidea</taxon>
        <taxon>Taeniidae</taxon>
        <taxon>Taenia</taxon>
    </lineage>
</organism>
<feature type="compositionally biased region" description="Basic and acidic residues" evidence="1">
    <location>
        <begin position="91"/>
        <end position="102"/>
    </location>
</feature>
<keyword evidence="2" id="KW-0472">Membrane</keyword>
<feature type="region of interest" description="Disordered" evidence="1">
    <location>
        <begin position="1127"/>
        <end position="1152"/>
    </location>
</feature>
<evidence type="ECO:0000313" key="3">
    <source>
        <dbReference type="EMBL" id="VDK32613.1"/>
    </source>
</evidence>
<dbReference type="EMBL" id="UYRS01018320">
    <property type="protein sequence ID" value="VDK32613.1"/>
    <property type="molecule type" value="Genomic_DNA"/>
</dbReference>
<keyword evidence="2" id="KW-0812">Transmembrane</keyword>
<accession>A0A158R7I8</accession>
<sequence>MSNNPGVGGSSWSTSVGTTTATSSGRARRPHTQRMERLGVDFALSTTTTTTTATKIEPEAVSTSRTEAQSFSRMPSQRRRRLWTLAARAAARREHPSQDKEAPSSSSLASKHLGESSTQSSSFLKPGTVRTQDSGISSMDYVTSREANSPNSEEAGSRQRASLSFTTAEHPPSVCRQPPPQPLPSHPSDVVLKPRGCRWPPPRATKIVVSGETPTLRYANFCSTYVPEWARRNWSSAPRPLISRQRSSMEVTYDTGPDWAASMETLNMQRALYPQIRGLLYGRYGRASCPKATSCFDNPFPTIHMEEESIEDEEESSRKRVEAESAAVAVADHLRRRRFEAPCWCERPPLPPPHTFSLRGRTGVPAPTSMLSPYFYCSGCPYRCMETGLVPVHQCDLAQRHIRRRRLKRMSSEPTPPTWMAAEEAPAPAKRRPPPPEPLSLVTSPPPLPRKNAPAAHFPPLRLPQALPPPPAERMYSEARMITSTPRTDVFLMTPEPSTAAAEWRRWRSGGGGGRLIRGRSVDEAFYSPRWERHSFLSDPRRPTYIYEEEEVKDWYPPHRRLESESMPGLPHPYHPHSTGVPYGIRPSSCRTVRTPSVWYSTSPRCAPLLRPRSESGSRPPLLHTCALRSRGRRTRCVTRSSAASSLESSDATAATAATTTGAVVAAAPPWQLTSPLSTARHHGTPVALPAAGQRKATRGGGAAGGSSGGGSVGGSNDSTLGVRRRRRQLTALPKNADIAAGGTQRELDVKWKRKSFKRSNGYDAADVMDHTPPTCPEQIELLPLSQEVHPPPQNITTTTTTVHEPHDNDEGDVEGTSIAIATPPIASSSIATTTTATDPRDLEAGIRKSTTPLDHVDRNAEVVVERAEEEEEEEEDIDKVIALVTHPRSGPSGGSLLRAQKSVVQEAGSSGGELSVLGFINRSDYWEHSAFGRSRITAIVLAFVAICCLLYCLVATTWAYSGPRRGKQKMQPESNLCSLLLLRFLLLLLLIFFASFFNLFETEVYDDVLCLMMTTPEHSFNELKKITALDVNAKMIKQLNSYGGGLPYGTVRWQGGATCILLVAILVGLLGTGLAILGHSGSDLVKRLYYFHSSGEIFFLAGFTTFLTFGIYRSYANFHLLNPRQTSPNPLQESHHSHTAAVPTTTSTVSPLRSPQLRWNIYYGSADSVGWSGGVLFVAAAIALLVDEFLHELAHFGQTRWPKLGRCLHWCAHHISSSNRRLRSTHRRCLGALCRKSTTVNFSVPATEVSYRPTTGASIERHRRWRLRRQ</sequence>
<reference evidence="3 4" key="2">
    <citation type="submission" date="2018-11" db="EMBL/GenBank/DDBJ databases">
        <authorList>
            <consortium name="Pathogen Informatics"/>
        </authorList>
    </citation>
    <scope>NUCLEOTIDE SEQUENCE [LARGE SCALE GENOMIC DNA]</scope>
</reference>
<feature type="region of interest" description="Disordered" evidence="1">
    <location>
        <begin position="406"/>
        <end position="463"/>
    </location>
</feature>
<feature type="compositionally biased region" description="Gly residues" evidence="1">
    <location>
        <begin position="699"/>
        <end position="714"/>
    </location>
</feature>
<evidence type="ECO:0000313" key="4">
    <source>
        <dbReference type="Proteomes" id="UP000282613"/>
    </source>
</evidence>
<feature type="compositionally biased region" description="Low complexity" evidence="1">
    <location>
        <begin position="10"/>
        <end position="25"/>
    </location>
</feature>
<proteinExistence type="predicted"/>
<dbReference type="OrthoDB" id="6277543at2759"/>
<evidence type="ECO:0000313" key="5">
    <source>
        <dbReference type="WBParaSite" id="TASK_0000394101-mRNA-1"/>
    </source>
</evidence>
<reference evidence="5" key="1">
    <citation type="submission" date="2016-04" db="UniProtKB">
        <authorList>
            <consortium name="WormBaseParasite"/>
        </authorList>
    </citation>
    <scope>IDENTIFICATION</scope>
</reference>
<dbReference type="Proteomes" id="UP000282613">
    <property type="component" value="Unassembled WGS sequence"/>
</dbReference>
<feature type="transmembrane region" description="Helical" evidence="2">
    <location>
        <begin position="981"/>
        <end position="1001"/>
    </location>
</feature>
<keyword evidence="2" id="KW-1133">Transmembrane helix</keyword>
<feature type="compositionally biased region" description="Low complexity" evidence="1">
    <location>
        <begin position="1140"/>
        <end position="1152"/>
    </location>
</feature>
<dbReference type="AlphaFoldDB" id="A0A158R7I8"/>
<feature type="compositionally biased region" description="Low complexity" evidence="1">
    <location>
        <begin position="418"/>
        <end position="428"/>
    </location>
</feature>
<feature type="compositionally biased region" description="Polar residues" evidence="1">
    <location>
        <begin position="103"/>
        <end position="167"/>
    </location>
</feature>
<name>A0A158R7I8_TAEAS</name>
<feature type="transmembrane region" description="Helical" evidence="2">
    <location>
        <begin position="939"/>
        <end position="961"/>
    </location>
</feature>
<keyword evidence="4" id="KW-1185">Reference proteome</keyword>